<dbReference type="OMA" id="VWHISAD"/>
<dbReference type="EMBL" id="LUGG01000053">
    <property type="protein sequence ID" value="OBZ65148.1"/>
    <property type="molecule type" value="Genomic_DNA"/>
</dbReference>
<dbReference type="SUPFAM" id="SSF52047">
    <property type="entry name" value="RNI-like"/>
    <property type="match status" value="1"/>
</dbReference>
<dbReference type="Proteomes" id="UP000092993">
    <property type="component" value="Unassembled WGS sequence"/>
</dbReference>
<protein>
    <submittedName>
        <fullName evidence="1">Uncharacterized protein</fullName>
    </submittedName>
</protein>
<comment type="caution">
    <text evidence="1">The sequence shown here is derived from an EMBL/GenBank/DDBJ whole genome shotgun (WGS) entry which is preliminary data.</text>
</comment>
<dbReference type="InterPro" id="IPR032675">
    <property type="entry name" value="LRR_dom_sf"/>
</dbReference>
<reference evidence="1 2" key="1">
    <citation type="submission" date="2016-03" db="EMBL/GenBank/DDBJ databases">
        <title>Whole genome sequencing of Grifola frondosa 9006-11.</title>
        <authorList>
            <person name="Min B."/>
            <person name="Park H."/>
            <person name="Kim J.-G."/>
            <person name="Cho H."/>
            <person name="Oh Y.-L."/>
            <person name="Kong W.-S."/>
            <person name="Choi I.-G."/>
        </authorList>
    </citation>
    <scope>NUCLEOTIDE SEQUENCE [LARGE SCALE GENOMIC DNA]</scope>
    <source>
        <strain evidence="1 2">9006-11</strain>
    </source>
</reference>
<dbReference type="OrthoDB" id="2740871at2759"/>
<keyword evidence="2" id="KW-1185">Reference proteome</keyword>
<dbReference type="Gene3D" id="3.80.10.10">
    <property type="entry name" value="Ribonuclease Inhibitor"/>
    <property type="match status" value="1"/>
</dbReference>
<name>A0A1C7LKT1_GRIFR</name>
<accession>A0A1C7LKT1</accession>
<dbReference type="AlphaFoldDB" id="A0A1C7LKT1"/>
<organism evidence="1 2">
    <name type="scientific">Grifola frondosa</name>
    <name type="common">Maitake</name>
    <name type="synonym">Polyporus frondosus</name>
    <dbReference type="NCBI Taxonomy" id="5627"/>
    <lineage>
        <taxon>Eukaryota</taxon>
        <taxon>Fungi</taxon>
        <taxon>Dikarya</taxon>
        <taxon>Basidiomycota</taxon>
        <taxon>Agaricomycotina</taxon>
        <taxon>Agaricomycetes</taxon>
        <taxon>Polyporales</taxon>
        <taxon>Grifolaceae</taxon>
        <taxon>Grifola</taxon>
    </lineage>
</organism>
<proteinExistence type="predicted"/>
<gene>
    <name evidence="1" type="ORF">A0H81_14866</name>
</gene>
<evidence type="ECO:0000313" key="1">
    <source>
        <dbReference type="EMBL" id="OBZ65148.1"/>
    </source>
</evidence>
<sequence>MPSHRALSSPDILNEIFEQCKYSTHPSREFAQDLSRCTHVCKAFHEPAIRALWRTLPNLLPLFKLLSSFQLIPEGDETDIPADERSCDFILSGEISQEEWKRFCEYAKLVREVAHDSFCENMVESWVWVYLMRQSRGEPLLPCLRSLGWVQSHPFSTILLAVISPSLRKLDLEFGYDHADYGTIRKQECSIDMLLRNVFSQAPNIWNLTISSLAHPSTLIAITRLTQLRKLDISKSAAVLDTGLLFHLSTLENLVDLGIKVDFDDAPNFVGFYALKILRAEVHSDVTQVLNTIFSPQLETLGISQIPSTTLLMASRLMNEVRSRFGSLHTLHYTILSDKARSSSAHVTAVLPLGDVVEPLLHLGTLEDVSLDFGGREVAVSDKYLDDVANAWPRLTSFSLKHKCGTTIPSGNVLLSFARRCPALKTLLLPSLDISDGAFSYNWPLMSHELYVLGLTMSAGGAIQHTESLGLAIDLIFPNLSVPDSMGKRVSGDGDRWVKTMQVVSICQLARLQRRSRDCQVSNP</sequence>
<evidence type="ECO:0000313" key="2">
    <source>
        <dbReference type="Proteomes" id="UP000092993"/>
    </source>
</evidence>